<dbReference type="EMBL" id="CM043785">
    <property type="protein sequence ID" value="KAI4832545.1"/>
    <property type="molecule type" value="Genomic_DNA"/>
</dbReference>
<gene>
    <name evidence="1" type="ORF">KUCAC02_015509</name>
</gene>
<keyword evidence="2" id="KW-1185">Reference proteome</keyword>
<comment type="caution">
    <text evidence="1">The sequence shown here is derived from an EMBL/GenBank/DDBJ whole genome shotgun (WGS) entry which is preliminary data.</text>
</comment>
<name>A0ACB9XYL4_CHAAC</name>
<proteinExistence type="predicted"/>
<reference evidence="1" key="1">
    <citation type="submission" date="2022-05" db="EMBL/GenBank/DDBJ databases">
        <title>Chromosome-level genome of Chaenocephalus aceratus.</title>
        <authorList>
            <person name="Park H."/>
        </authorList>
    </citation>
    <scope>NUCLEOTIDE SEQUENCE</scope>
    <source>
        <strain evidence="1">KU_202001</strain>
    </source>
</reference>
<feature type="non-terminal residue" evidence="1">
    <location>
        <position position="1"/>
    </location>
</feature>
<evidence type="ECO:0000313" key="2">
    <source>
        <dbReference type="Proteomes" id="UP001057452"/>
    </source>
</evidence>
<accession>A0ACB9XYL4</accession>
<dbReference type="Proteomes" id="UP001057452">
    <property type="component" value="Chromosome 1"/>
</dbReference>
<protein>
    <submittedName>
        <fullName evidence="1">Uncharacterized protein</fullName>
    </submittedName>
</protein>
<sequence>FRMDPGQMVQETYTVQEDPQEAPPVISMETNEDGTTRRTETTVKKVVKTTTTRTVIPPYKHNQLDPWITPLTLCPATTNMGPPAGYEDYRTGPPSEAYTSLSRGARMDDRYRPVHPDGYRTLDLNYRAVSRNQLDPYAAQPQVGRMGSAVELSSIPRFVAEPYGLEDDQRSMGYDEPDYGMGHQMHYSTVPRNLHGYQHGPPPTQGWTQGGHRKDKTRRHEQMLPLSYEGTLDGDMSGPGDQYYWGAGAPLAQGERGSMASLDSTLRKGPGPGPGGWRQPELPEVIAMLNYRLDPVRSNAAAYLQHLTYKNDKVKTDVRRMKGIPALVCMLDNPNREVHYAACGALKNISYGKDHDNKIAIRTATEKTHDQDLTDIITGTLWNLSSHDSVKMEIVDHALHALSDEVMVPHSGWERGSNGAGGGEENCKPRHLEWETALTNTAGCLRNVSSERSEARRKLRECTGLVDSLMYIVQSQIDCKDVDNKLIENSVCLLRNLSYHVHREIPGCERYQEAAPLNQGPAPSSQKGGCFSSRKSKGKKDDDAAADIIDIPKRTVPAKGYELLFQPEVVRIYTSLLKESKNPTVLEASAGAVQNLCAGRWTYGRYIRALLRHEKGLPMMTELLAHGNDRVVRAMSGALRNMAIDARNRDLLGKHAVPHLVANLPGGGQSQPVRALSEETVVSVLSTLQEVLGSSLESAKTLRSSQGIERLVLINKDGNRSEREVRGAGLVLQTVWGYKELRRTLEKDGWKKTDFMVNLNPPSNNTRANGGYEDSTLPLIDKGGKGDREMIPLNDMGPGNTHVDMQRYRWPDYEMKLLEELQKQQHNARFCDTLLQTEALSPYLSEKLSASMSPPRGQKRQLRLQALKGQTLLKLVSLLYSGELEVKGGVEQEDVLSEVAAHQQSSKCENTLQVLAEEGTKKGSEDGKTNGKRADDKENAEQPSHRDEMIRQGKSTLKRLAHVASKSMSKMKQVHHMMETTQIAIKVKLKKNTETGEVWEVVSRRETEETLTLPFTLTQPETPILQPIAATPEPHPPPNPTSDSQLLSTECFAPIQNQNVLESAPPPKLPGPTEECDEQIGKLLEDIMMDLNILPGVERDSKKSNYHQPTQNEPTAICHTQASENEQPTSLMHCAASAAGSAGGRLPAARSASSASLVYDRAKLFPPRIYCLTAQNQPNCSSLSSVQPSSLLIQQQQRFPQYPPPFTAMVRKDGSSMPKTQNCPYPEAPTTRSVIPTALYSSGQKTVTAVTYYPVCQEPSAQGNPNILEFLPLTNGNEALSSHPLSSMDDLRLATCLSPLDLPTINNSTHQSSKIQPHTTLDRPPWLRGNPGPLQYPFIAINPKPNKSASVPQYTNGSGWSRQWYLEINPQICETQAASCTVNEVENRGAISAGPGNLAKPKSDPRIMKESLKKVEKIGAISAGPAHVAEDKSDPRKKRKRVEDIGAISADLPNVAEQESSSRKKSGGLKCKQVQDVTIDDAEVPKRRKRKHKSSQQEASSLLSLECVKVNNGTKEQTNLSIGSSSNNVLTKEREMADHSNKDLEKPDEPSTIKEDLREGTRGSGDLKTEQRTRIPTRGFLKKTQETPSESSIEYSALKPKACIAQIVNKEGEPVKRGRGRPKNKKVVSPPQSSPTAVDINFAEEVKDETKPRSRKWKKNRSKVAAIPLKKTRSAKNTVKAVVDDNNVVIPAGKKRETTQKPQMVILKEFQKLIKQRHSKTSRSKESQENETNRTSRYVESEGKECGSRTEKLTKIDNAQSQNKDGIKESHVFNVPVDENHNQIFHKSTEECGQSQRDDGNGTGLFGDEPPPVFSFEFLGEDQAKVAAEREHPLKNPDEGSVFFSLYL</sequence>
<evidence type="ECO:0000313" key="1">
    <source>
        <dbReference type="EMBL" id="KAI4832545.1"/>
    </source>
</evidence>
<organism evidence="1 2">
    <name type="scientific">Chaenocephalus aceratus</name>
    <name type="common">Blackfin icefish</name>
    <name type="synonym">Chaenichthys aceratus</name>
    <dbReference type="NCBI Taxonomy" id="36190"/>
    <lineage>
        <taxon>Eukaryota</taxon>
        <taxon>Metazoa</taxon>
        <taxon>Chordata</taxon>
        <taxon>Craniata</taxon>
        <taxon>Vertebrata</taxon>
        <taxon>Euteleostomi</taxon>
        <taxon>Actinopterygii</taxon>
        <taxon>Neopterygii</taxon>
        <taxon>Teleostei</taxon>
        <taxon>Neoteleostei</taxon>
        <taxon>Acanthomorphata</taxon>
        <taxon>Eupercaria</taxon>
        <taxon>Perciformes</taxon>
        <taxon>Notothenioidei</taxon>
        <taxon>Channichthyidae</taxon>
        <taxon>Chaenocephalus</taxon>
    </lineage>
</organism>